<evidence type="ECO:0000256" key="5">
    <source>
        <dbReference type="ARBA" id="ARBA00022670"/>
    </source>
</evidence>
<dbReference type="PANTHER" id="PTHR22624">
    <property type="entry name" value="CYSTEINE PROTEASE ATG4"/>
    <property type="match status" value="1"/>
</dbReference>
<organism evidence="13 14">
    <name type="scientific">Stentor coeruleus</name>
    <dbReference type="NCBI Taxonomy" id="5963"/>
    <lineage>
        <taxon>Eukaryota</taxon>
        <taxon>Sar</taxon>
        <taxon>Alveolata</taxon>
        <taxon>Ciliophora</taxon>
        <taxon>Postciliodesmatophora</taxon>
        <taxon>Heterotrichea</taxon>
        <taxon>Heterotrichida</taxon>
        <taxon>Stentoridae</taxon>
        <taxon>Stentor</taxon>
    </lineage>
</organism>
<dbReference type="AlphaFoldDB" id="A0A1R2AT04"/>
<keyword evidence="6 11" id="KW-0378">Hydrolase</keyword>
<evidence type="ECO:0000259" key="12">
    <source>
        <dbReference type="Pfam" id="PF03416"/>
    </source>
</evidence>
<dbReference type="InterPro" id="IPR005078">
    <property type="entry name" value="Peptidase_C54"/>
</dbReference>
<keyword evidence="14" id="KW-1185">Reference proteome</keyword>
<evidence type="ECO:0000256" key="6">
    <source>
        <dbReference type="ARBA" id="ARBA00022801"/>
    </source>
</evidence>
<evidence type="ECO:0000256" key="1">
    <source>
        <dbReference type="ARBA" id="ARBA00004496"/>
    </source>
</evidence>
<dbReference type="Pfam" id="PF03416">
    <property type="entry name" value="Peptidase_C54"/>
    <property type="match status" value="1"/>
</dbReference>
<comment type="caution">
    <text evidence="13">The sequence shown here is derived from an EMBL/GenBank/DDBJ whole genome shotgun (WGS) entry which is preliminary data.</text>
</comment>
<dbReference type="EC" id="3.4.22.-" evidence="11"/>
<dbReference type="Proteomes" id="UP000187209">
    <property type="component" value="Unassembled WGS sequence"/>
</dbReference>
<gene>
    <name evidence="13" type="ORF">SteCoe_35139</name>
</gene>
<dbReference type="OrthoDB" id="2960936at2759"/>
<keyword evidence="3" id="KW-0813">Transport</keyword>
<dbReference type="InterPro" id="IPR046792">
    <property type="entry name" value="Peptidase_C54_cat"/>
</dbReference>
<comment type="function">
    <text evidence="11">Cysteine protease that plays a key role in autophagy by mediating both proteolytic activation and delipidation of ATG8 family proteins.</text>
</comment>
<dbReference type="GO" id="GO:0005737">
    <property type="term" value="C:cytoplasm"/>
    <property type="evidence" value="ECO:0007669"/>
    <property type="project" value="UniProtKB-SubCell"/>
</dbReference>
<reference evidence="13 14" key="1">
    <citation type="submission" date="2016-11" db="EMBL/GenBank/DDBJ databases">
        <title>The macronuclear genome of Stentor coeruleus: a giant cell with tiny introns.</title>
        <authorList>
            <person name="Slabodnick M."/>
            <person name="Ruby J.G."/>
            <person name="Reiff S.B."/>
            <person name="Swart E.C."/>
            <person name="Gosai S."/>
            <person name="Prabakaran S."/>
            <person name="Witkowska E."/>
            <person name="Larue G.E."/>
            <person name="Fisher S."/>
            <person name="Freeman R.M."/>
            <person name="Gunawardena J."/>
            <person name="Chu W."/>
            <person name="Stover N.A."/>
            <person name="Gregory B.D."/>
            <person name="Nowacki M."/>
            <person name="Derisi J."/>
            <person name="Roy S.W."/>
            <person name="Marshall W.F."/>
            <person name="Sood P."/>
        </authorList>
    </citation>
    <scope>NUCLEOTIDE SEQUENCE [LARGE SCALE GENOMIC DNA]</scope>
    <source>
        <strain evidence="13">WM001</strain>
    </source>
</reference>
<protein>
    <recommendedName>
        <fullName evidence="11">Cysteine protease</fullName>
        <ecNumber evidence="11">3.4.22.-</ecNumber>
    </recommendedName>
</protein>
<comment type="catalytic activity">
    <reaction evidence="10">
        <text>[protein]-C-terminal L-amino acid-glycyl-phosphatidylethanolamide + H2O = [protein]-C-terminal L-amino acid-glycine + a 1,2-diacyl-sn-glycero-3-phosphoethanolamine</text>
        <dbReference type="Rhea" id="RHEA:67548"/>
        <dbReference type="Rhea" id="RHEA-COMP:17323"/>
        <dbReference type="Rhea" id="RHEA-COMP:17324"/>
        <dbReference type="ChEBI" id="CHEBI:15377"/>
        <dbReference type="ChEBI" id="CHEBI:64612"/>
        <dbReference type="ChEBI" id="CHEBI:172940"/>
        <dbReference type="ChEBI" id="CHEBI:172941"/>
    </reaction>
    <physiologicalReaction direction="left-to-right" evidence="10">
        <dbReference type="Rhea" id="RHEA:67549"/>
    </physiologicalReaction>
</comment>
<evidence type="ECO:0000256" key="11">
    <source>
        <dbReference type="RuleBase" id="RU363115"/>
    </source>
</evidence>
<dbReference type="InterPro" id="IPR038765">
    <property type="entry name" value="Papain-like_cys_pep_sf"/>
</dbReference>
<evidence type="ECO:0000256" key="7">
    <source>
        <dbReference type="ARBA" id="ARBA00022807"/>
    </source>
</evidence>
<dbReference type="GO" id="GO:0016485">
    <property type="term" value="P:protein processing"/>
    <property type="evidence" value="ECO:0007669"/>
    <property type="project" value="TreeGrafter"/>
</dbReference>
<dbReference type="SUPFAM" id="SSF54001">
    <property type="entry name" value="Cysteine proteinases"/>
    <property type="match status" value="1"/>
</dbReference>
<evidence type="ECO:0000256" key="2">
    <source>
        <dbReference type="ARBA" id="ARBA00010958"/>
    </source>
</evidence>
<keyword evidence="4 11" id="KW-0963">Cytoplasm</keyword>
<keyword evidence="8 11" id="KW-0653">Protein transport</keyword>
<evidence type="ECO:0000313" key="13">
    <source>
        <dbReference type="EMBL" id="OMJ67647.1"/>
    </source>
</evidence>
<dbReference type="GO" id="GO:0019786">
    <property type="term" value="F:protein-phosphatidylethanolamide deconjugating activity"/>
    <property type="evidence" value="ECO:0007669"/>
    <property type="project" value="InterPro"/>
</dbReference>
<evidence type="ECO:0000256" key="9">
    <source>
        <dbReference type="ARBA" id="ARBA00023006"/>
    </source>
</evidence>
<evidence type="ECO:0000256" key="10">
    <source>
        <dbReference type="ARBA" id="ARBA00029362"/>
    </source>
</evidence>
<keyword evidence="5 11" id="KW-0645">Protease</keyword>
<dbReference type="PANTHER" id="PTHR22624:SF49">
    <property type="entry name" value="CYSTEINE PROTEASE"/>
    <property type="match status" value="1"/>
</dbReference>
<dbReference type="GO" id="GO:0015031">
    <property type="term" value="P:protein transport"/>
    <property type="evidence" value="ECO:0007669"/>
    <property type="project" value="UniProtKB-KW"/>
</dbReference>
<dbReference type="EMBL" id="MPUH01001461">
    <property type="protein sequence ID" value="OMJ67647.1"/>
    <property type="molecule type" value="Genomic_DNA"/>
</dbReference>
<sequence>MESEINICILGSMDDFVVINQSTPNALLSEMLNSLYSREDSYNTGQSDRALIAKWKTNARYQMSEVPSVPIFGYKQVDLSGSFENVSLYSKNFNNAEEFLEAFQSVIWITYRYGFEPIIYKDKIFTSDTGWGCTIRVGQMLLLNTLKFHFRLSSSSQLLELIQENLTAAPFSLHKIVECGKNFNKNPGDWYSPALISHVIQALSETFEIPGMKILVCMDNTIYKNKIPENEACLILIPFMLGIENIQPEYYEVIKSFLSLEWTVGIIGGIPKSALYIVGFQGDNLLFLDPHFVQLACTSGQDLLNKINTYQCSSPKLLPLSVAESSLSVGFYFRNKSEFYNFENFVSKSSGALREILNFKDKDIDSNIQEDNSDEDFYLV</sequence>
<dbReference type="GO" id="GO:0034727">
    <property type="term" value="P:piecemeal microautophagy of the nucleus"/>
    <property type="evidence" value="ECO:0007669"/>
    <property type="project" value="TreeGrafter"/>
</dbReference>
<evidence type="ECO:0000256" key="3">
    <source>
        <dbReference type="ARBA" id="ARBA00022448"/>
    </source>
</evidence>
<evidence type="ECO:0000313" key="14">
    <source>
        <dbReference type="Proteomes" id="UP000187209"/>
    </source>
</evidence>
<comment type="similarity">
    <text evidence="2 11">Belongs to the peptidase C54 family.</text>
</comment>
<evidence type="ECO:0000256" key="8">
    <source>
        <dbReference type="ARBA" id="ARBA00022927"/>
    </source>
</evidence>
<accession>A0A1R2AT04</accession>
<dbReference type="GO" id="GO:0000045">
    <property type="term" value="P:autophagosome assembly"/>
    <property type="evidence" value="ECO:0007669"/>
    <property type="project" value="TreeGrafter"/>
</dbReference>
<keyword evidence="7" id="KW-0788">Thiol protease</keyword>
<evidence type="ECO:0000256" key="4">
    <source>
        <dbReference type="ARBA" id="ARBA00022490"/>
    </source>
</evidence>
<comment type="subcellular location">
    <subcellularLocation>
        <location evidence="1 11">Cytoplasm</location>
    </subcellularLocation>
</comment>
<keyword evidence="9 11" id="KW-0072">Autophagy</keyword>
<feature type="domain" description="Peptidase C54 catalytic" evidence="12">
    <location>
        <begin position="97"/>
        <end position="343"/>
    </location>
</feature>
<dbReference type="GO" id="GO:0000423">
    <property type="term" value="P:mitophagy"/>
    <property type="evidence" value="ECO:0007669"/>
    <property type="project" value="TreeGrafter"/>
</dbReference>
<dbReference type="GO" id="GO:0004197">
    <property type="term" value="F:cysteine-type endopeptidase activity"/>
    <property type="evidence" value="ECO:0007669"/>
    <property type="project" value="TreeGrafter"/>
</dbReference>
<dbReference type="GO" id="GO:0035973">
    <property type="term" value="P:aggrephagy"/>
    <property type="evidence" value="ECO:0007669"/>
    <property type="project" value="TreeGrafter"/>
</dbReference>
<name>A0A1R2AT04_9CILI</name>
<proteinExistence type="inferred from homology"/>